<dbReference type="CDD" id="cd02440">
    <property type="entry name" value="AdoMet_MTases"/>
    <property type="match status" value="1"/>
</dbReference>
<evidence type="ECO:0000256" key="3">
    <source>
        <dbReference type="ARBA" id="ARBA00022691"/>
    </source>
</evidence>
<keyword evidence="3 5" id="KW-0949">S-adenosyl-L-methionine</keyword>
<gene>
    <name evidence="5" type="primary">prmC</name>
    <name evidence="8" type="ORF">BJ968_003652</name>
</gene>
<dbReference type="InterPro" id="IPR029063">
    <property type="entry name" value="SAM-dependent_MTases_sf"/>
</dbReference>
<evidence type="ECO:0000259" key="6">
    <source>
        <dbReference type="Pfam" id="PF05175"/>
    </source>
</evidence>
<dbReference type="GO" id="GO:0003676">
    <property type="term" value="F:nucleic acid binding"/>
    <property type="evidence" value="ECO:0007669"/>
    <property type="project" value="InterPro"/>
</dbReference>
<dbReference type="SUPFAM" id="SSF53335">
    <property type="entry name" value="S-adenosyl-L-methionine-dependent methyltransferases"/>
    <property type="match status" value="1"/>
</dbReference>
<protein>
    <recommendedName>
        <fullName evidence="5">Release factor glutamine methyltransferase</fullName>
        <shortName evidence="5">RF MTase</shortName>
        <ecNumber evidence="5">2.1.1.297</ecNumber>
    </recommendedName>
    <alternativeName>
        <fullName evidence="5">N5-glutamine methyltransferase PrmC</fullName>
    </alternativeName>
    <alternativeName>
        <fullName evidence="5">Protein-(glutamine-N5) MTase PrmC</fullName>
    </alternativeName>
    <alternativeName>
        <fullName evidence="5">Protein-glutamine N-methyltransferase PrmC</fullName>
    </alternativeName>
</protein>
<dbReference type="NCBIfam" id="TIGR00536">
    <property type="entry name" value="hemK_fam"/>
    <property type="match status" value="1"/>
</dbReference>
<dbReference type="PANTHER" id="PTHR18895:SF74">
    <property type="entry name" value="MTRF1L RELEASE FACTOR GLUTAMINE METHYLTRANSFERASE"/>
    <property type="match status" value="1"/>
</dbReference>
<accession>A0A7Y9J2C3</accession>
<dbReference type="PANTHER" id="PTHR18895">
    <property type="entry name" value="HEMK METHYLTRANSFERASE"/>
    <property type="match status" value="1"/>
</dbReference>
<dbReference type="PROSITE" id="PS00092">
    <property type="entry name" value="N6_MTASE"/>
    <property type="match status" value="1"/>
</dbReference>
<keyword evidence="9" id="KW-1185">Reference proteome</keyword>
<dbReference type="InterPro" id="IPR007848">
    <property type="entry name" value="Small_mtfrase_dom"/>
</dbReference>
<comment type="function">
    <text evidence="5">Methylates the class 1 translation termination release factors RF1/PrfA and RF2/PrfB on the glutamine residue of the universally conserved GGQ motif.</text>
</comment>
<name>A0A7Y9J2C3_9ACTN</name>
<evidence type="ECO:0000313" key="9">
    <source>
        <dbReference type="Proteomes" id="UP000521922"/>
    </source>
</evidence>
<dbReference type="Gene3D" id="1.10.8.10">
    <property type="entry name" value="DNA helicase RuvA subunit, C-terminal domain"/>
    <property type="match status" value="1"/>
</dbReference>
<proteinExistence type="inferred from homology"/>
<feature type="binding site" evidence="5">
    <location>
        <position position="187"/>
    </location>
    <ligand>
        <name>S-adenosyl-L-methionine</name>
        <dbReference type="ChEBI" id="CHEBI:59789"/>
    </ligand>
</feature>
<dbReference type="HAMAP" id="MF_02126">
    <property type="entry name" value="RF_methyltr_PrmC"/>
    <property type="match status" value="1"/>
</dbReference>
<dbReference type="NCBIfam" id="TIGR03534">
    <property type="entry name" value="RF_mod_PrmC"/>
    <property type="match status" value="1"/>
</dbReference>
<comment type="similarity">
    <text evidence="5">Belongs to the protein N5-glutamine methyltransferase family. PrmC subfamily.</text>
</comment>
<comment type="caution">
    <text evidence="8">The sequence shown here is derived from an EMBL/GenBank/DDBJ whole genome shotgun (WGS) entry which is preliminary data.</text>
</comment>
<dbReference type="InterPro" id="IPR050320">
    <property type="entry name" value="N5-glutamine_MTase"/>
</dbReference>
<dbReference type="GO" id="GO:0102559">
    <property type="term" value="F:peptide chain release factor N(5)-glutamine methyltransferase activity"/>
    <property type="evidence" value="ECO:0007669"/>
    <property type="project" value="UniProtKB-EC"/>
</dbReference>
<dbReference type="AlphaFoldDB" id="A0A7Y9J2C3"/>
<evidence type="ECO:0000256" key="5">
    <source>
        <dbReference type="HAMAP-Rule" id="MF_02126"/>
    </source>
</evidence>
<dbReference type="EMBL" id="JACCBB010000001">
    <property type="protein sequence ID" value="NYD24112.1"/>
    <property type="molecule type" value="Genomic_DNA"/>
</dbReference>
<dbReference type="Pfam" id="PF05175">
    <property type="entry name" value="MTS"/>
    <property type="match status" value="1"/>
</dbReference>
<evidence type="ECO:0000256" key="1">
    <source>
        <dbReference type="ARBA" id="ARBA00022603"/>
    </source>
</evidence>
<dbReference type="GO" id="GO:0032259">
    <property type="term" value="P:methylation"/>
    <property type="evidence" value="ECO:0007669"/>
    <property type="project" value="UniProtKB-KW"/>
</dbReference>
<feature type="binding site" evidence="5">
    <location>
        <position position="143"/>
    </location>
    <ligand>
        <name>S-adenosyl-L-methionine</name>
        <dbReference type="ChEBI" id="CHEBI:59789"/>
    </ligand>
</feature>
<dbReference type="InterPro" id="IPR004556">
    <property type="entry name" value="HemK-like"/>
</dbReference>
<comment type="caution">
    <text evidence="5">Lacks conserved residue(s) required for the propagation of feature annotation.</text>
</comment>
<reference evidence="8 9" key="1">
    <citation type="submission" date="2020-07" db="EMBL/GenBank/DDBJ databases">
        <title>Sequencing the genomes of 1000 actinobacteria strains.</title>
        <authorList>
            <person name="Klenk H.-P."/>
        </authorList>
    </citation>
    <scope>NUCLEOTIDE SEQUENCE [LARGE SCALE GENOMIC DNA]</scope>
    <source>
        <strain evidence="8 9">DSM 7487</strain>
    </source>
</reference>
<organism evidence="8 9">
    <name type="scientific">Kineococcus aurantiacus</name>
    <dbReference type="NCBI Taxonomy" id="37633"/>
    <lineage>
        <taxon>Bacteria</taxon>
        <taxon>Bacillati</taxon>
        <taxon>Actinomycetota</taxon>
        <taxon>Actinomycetes</taxon>
        <taxon>Kineosporiales</taxon>
        <taxon>Kineosporiaceae</taxon>
        <taxon>Kineococcus</taxon>
    </lineage>
</organism>
<keyword evidence="1 5" id="KW-0489">Methyltransferase</keyword>
<evidence type="ECO:0000256" key="4">
    <source>
        <dbReference type="ARBA" id="ARBA00048391"/>
    </source>
</evidence>
<dbReference type="InterPro" id="IPR040758">
    <property type="entry name" value="PrmC_N"/>
</dbReference>
<feature type="domain" description="Release factor glutamine methyltransferase N-terminal" evidence="7">
    <location>
        <begin position="6"/>
        <end position="75"/>
    </location>
</feature>
<evidence type="ECO:0000256" key="2">
    <source>
        <dbReference type="ARBA" id="ARBA00022679"/>
    </source>
</evidence>
<dbReference type="Proteomes" id="UP000521922">
    <property type="component" value="Unassembled WGS sequence"/>
</dbReference>
<dbReference type="EC" id="2.1.1.297" evidence="5"/>
<feature type="binding site" evidence="5">
    <location>
        <begin position="187"/>
        <end position="190"/>
    </location>
    <ligand>
        <name>substrate</name>
    </ligand>
</feature>
<dbReference type="Gene3D" id="3.40.50.150">
    <property type="entry name" value="Vaccinia Virus protein VP39"/>
    <property type="match status" value="1"/>
</dbReference>
<keyword evidence="2 5" id="KW-0808">Transferase</keyword>
<feature type="domain" description="Methyltransferase small" evidence="6">
    <location>
        <begin position="113"/>
        <end position="192"/>
    </location>
</feature>
<dbReference type="InterPro" id="IPR019874">
    <property type="entry name" value="RF_methyltr_PrmC"/>
</dbReference>
<sequence>MIDARQLLLEAEERLAAAGVPTPRTDAELLLAHALGVERSRVGVLVALGERVDPGRFDDLLELRADRVPLQHLTGRAGFRALDLHVGPGVFVPRPETETVAELAVVAACAVPSPVVVDLCTGSGAIALAVATEVPGARVHAVELDPMAHEWARRNVQEIAPDVDLRRGDAATAFPDLDGAVDVVVSNPPYVPPGAVPVDAEVARHDPEVALYGLGDDGLLVPRRVVASAARLLKPGGYAVVEHAEVQEAAARAMFGGRDWTDVRSHRDLTGRPRSTSARRR</sequence>
<evidence type="ECO:0000259" key="7">
    <source>
        <dbReference type="Pfam" id="PF17827"/>
    </source>
</evidence>
<dbReference type="RefSeq" id="WP_179754289.1">
    <property type="nucleotide sequence ID" value="NZ_BAAAGN010000030.1"/>
</dbReference>
<dbReference type="Pfam" id="PF17827">
    <property type="entry name" value="PrmC_N"/>
    <property type="match status" value="1"/>
</dbReference>
<evidence type="ECO:0000313" key="8">
    <source>
        <dbReference type="EMBL" id="NYD24112.1"/>
    </source>
</evidence>
<dbReference type="InterPro" id="IPR002052">
    <property type="entry name" value="DNA_methylase_N6_adenine_CS"/>
</dbReference>
<comment type="catalytic activity">
    <reaction evidence="4 5">
        <text>L-glutaminyl-[peptide chain release factor] + S-adenosyl-L-methionine = N(5)-methyl-L-glutaminyl-[peptide chain release factor] + S-adenosyl-L-homocysteine + H(+)</text>
        <dbReference type="Rhea" id="RHEA:42896"/>
        <dbReference type="Rhea" id="RHEA-COMP:10271"/>
        <dbReference type="Rhea" id="RHEA-COMP:10272"/>
        <dbReference type="ChEBI" id="CHEBI:15378"/>
        <dbReference type="ChEBI" id="CHEBI:30011"/>
        <dbReference type="ChEBI" id="CHEBI:57856"/>
        <dbReference type="ChEBI" id="CHEBI:59789"/>
        <dbReference type="ChEBI" id="CHEBI:61891"/>
        <dbReference type="EC" id="2.1.1.297"/>
    </reaction>
</comment>